<reference evidence="20 21" key="2">
    <citation type="journal article" date="2019" name="Nat. Med.">
        <title>A library of human gut bacterial isolates paired with longitudinal multiomics data enables mechanistic microbiome research.</title>
        <authorList>
            <person name="Poyet M."/>
            <person name="Groussin M."/>
            <person name="Gibbons S.M."/>
            <person name="Avila-Pacheco J."/>
            <person name="Jiang X."/>
            <person name="Kearney S.M."/>
            <person name="Perrotta A.R."/>
            <person name="Berdy B."/>
            <person name="Zhao S."/>
            <person name="Lieberman T.D."/>
            <person name="Swanson P.K."/>
            <person name="Smith M."/>
            <person name="Roesemann S."/>
            <person name="Alexander J.E."/>
            <person name="Rich S.A."/>
            <person name="Livny J."/>
            <person name="Vlamakis H."/>
            <person name="Clish C."/>
            <person name="Bullock K."/>
            <person name="Deik A."/>
            <person name="Scott J."/>
            <person name="Pierce K.A."/>
            <person name="Xavier R.J."/>
            <person name="Alm E.J."/>
        </authorList>
    </citation>
    <scope>NUCLEOTIDE SEQUENCE [LARGE SCALE GENOMIC DNA]</scope>
    <source>
        <strain evidence="7 23">BIOML-A118</strain>
        <strain evidence="6 28">BIOML-A136</strain>
        <strain evidence="5 21">BIOML-A201</strain>
        <strain evidence="4 26">BIOML-A210</strain>
        <strain evidence="11 27">BIOML-A37</strain>
        <strain evidence="12 25">BIOML-A395</strain>
        <strain evidence="13">BIOML-A409</strain>
        <strain evidence="10 24">BIOML-A55</strain>
        <strain evidence="9 20">BIOML-A65</strain>
        <strain evidence="8 22">BIOML-A75</strain>
    </source>
</reference>
<dbReference type="EMBL" id="WXEF01000005">
    <property type="protein sequence ID" value="MZR88439.1"/>
    <property type="molecule type" value="Genomic_DNA"/>
</dbReference>
<evidence type="ECO:0000313" key="15">
    <source>
        <dbReference type="EMBL" id="RGL52746.1"/>
    </source>
</evidence>
<dbReference type="Proteomes" id="UP000430971">
    <property type="component" value="Unassembled WGS sequence"/>
</dbReference>
<dbReference type="EMBL" id="WDUB01000018">
    <property type="protein sequence ID" value="KAB7202115.1"/>
    <property type="molecule type" value="Genomic_DNA"/>
</dbReference>
<evidence type="ECO:0000313" key="10">
    <source>
        <dbReference type="EMBL" id="KAB7359122.1"/>
    </source>
</evidence>
<dbReference type="Proteomes" id="UP000460881">
    <property type="component" value="Unassembled WGS sequence"/>
</dbReference>
<evidence type="ECO:0000313" key="23">
    <source>
        <dbReference type="Proteomes" id="UP000460333"/>
    </source>
</evidence>
<feature type="active site" description="Proton donor/acceptor" evidence="2">
    <location>
        <position position="107"/>
    </location>
</feature>
<dbReference type="EMBL" id="WDTJ01000004">
    <property type="protein sequence ID" value="KAB7236416.1"/>
    <property type="molecule type" value="Genomic_DNA"/>
</dbReference>
<reference evidence="17 18" key="1">
    <citation type="submission" date="2018-08" db="EMBL/GenBank/DDBJ databases">
        <title>A genome reference for cultivated species of the human gut microbiota.</title>
        <authorList>
            <person name="Zou Y."/>
            <person name="Xue W."/>
            <person name="Luo G."/>
        </authorList>
    </citation>
    <scope>NUCLEOTIDE SEQUENCE [LARGE SCALE GENOMIC DNA]</scope>
    <source>
        <strain evidence="16 19">AF11-12</strain>
        <strain evidence="15 18">TF06-45A</strain>
        <strain evidence="14 17">TF08-4AC</strain>
    </source>
</reference>
<evidence type="ECO:0000313" key="8">
    <source>
        <dbReference type="EMBL" id="KAB7323561.1"/>
    </source>
</evidence>
<evidence type="ECO:0000313" key="9">
    <source>
        <dbReference type="EMBL" id="KAB7338259.1"/>
    </source>
</evidence>
<evidence type="ECO:0000313" key="13">
    <source>
        <dbReference type="EMBL" id="MZU08297.1"/>
    </source>
</evidence>
<dbReference type="Proteomes" id="UP000432196">
    <property type="component" value="Unassembled WGS sequence"/>
</dbReference>
<evidence type="ECO:0000313" key="6">
    <source>
        <dbReference type="EMBL" id="KAB7202115.1"/>
    </source>
</evidence>
<evidence type="ECO:0000313" key="14">
    <source>
        <dbReference type="EMBL" id="RGL02906.1"/>
    </source>
</evidence>
<dbReference type="Gene3D" id="3.40.50.1240">
    <property type="entry name" value="Phosphoglycerate mutase-like"/>
    <property type="match status" value="1"/>
</dbReference>
<evidence type="ECO:0000313" key="28">
    <source>
        <dbReference type="Proteomes" id="UP000476628"/>
    </source>
</evidence>
<dbReference type="EMBL" id="WDRC01000011">
    <property type="protein sequence ID" value="KAB7359122.1"/>
    <property type="molecule type" value="Genomic_DNA"/>
</dbReference>
<dbReference type="Proteomes" id="UP000467387">
    <property type="component" value="Unassembled WGS sequence"/>
</dbReference>
<dbReference type="InterPro" id="IPR013078">
    <property type="entry name" value="His_Pase_superF_clade-1"/>
</dbReference>
<dbReference type="EMBL" id="WDWU01000009">
    <property type="protein sequence ID" value="KAB7056758.1"/>
    <property type="molecule type" value="Genomic_DNA"/>
</dbReference>
<dbReference type="Proteomes" id="UP000261288">
    <property type="component" value="Unassembled WGS sequence"/>
</dbReference>
<dbReference type="EMBL" id="QSAR01000003">
    <property type="protein sequence ID" value="RGW65232.1"/>
    <property type="molecule type" value="Genomic_DNA"/>
</dbReference>
<feature type="active site" description="Tele-phosphohistidine intermediate" evidence="2">
    <location>
        <position position="28"/>
    </location>
</feature>
<dbReference type="PANTHER" id="PTHR46517">
    <property type="entry name" value="FRUCTOSE-2,6-BISPHOSPHATASE TIGAR"/>
    <property type="match status" value="1"/>
</dbReference>
<dbReference type="EMBL" id="WDWL01000008">
    <property type="protein sequence ID" value="KAB7072319.1"/>
    <property type="molecule type" value="Genomic_DNA"/>
</dbReference>
<evidence type="ECO:0000313" key="5">
    <source>
        <dbReference type="EMBL" id="KAB7072319.1"/>
    </source>
</evidence>
<dbReference type="AlphaFoldDB" id="A0A269TAD6"/>
<proteinExistence type="predicted"/>
<evidence type="ECO:0000313" key="27">
    <source>
        <dbReference type="Proteomes" id="UP000468842"/>
    </source>
</evidence>
<dbReference type="Proteomes" id="UP000451234">
    <property type="component" value="Unassembled WGS sequence"/>
</dbReference>
<dbReference type="InterPro" id="IPR029033">
    <property type="entry name" value="His_PPase_superfam"/>
</dbReference>
<dbReference type="EMBL" id="WDQK01000029">
    <property type="protein sequence ID" value="KAB7393632.1"/>
    <property type="molecule type" value="Genomic_DNA"/>
</dbReference>
<feature type="binding site" evidence="3">
    <location>
        <begin position="27"/>
        <end position="34"/>
    </location>
    <ligand>
        <name>substrate</name>
    </ligand>
</feature>
<evidence type="ECO:0000313" key="25">
    <source>
        <dbReference type="Proteomes" id="UP000466472"/>
    </source>
</evidence>
<dbReference type="Proteomes" id="UP000468842">
    <property type="component" value="Unassembled WGS sequence"/>
</dbReference>
<keyword evidence="1" id="KW-0378">Hydrolase</keyword>
<dbReference type="Pfam" id="PF00300">
    <property type="entry name" value="His_Phos_1"/>
    <property type="match status" value="1"/>
</dbReference>
<name>A0A269TAD6_BIFLN</name>
<dbReference type="GO" id="GO:0005829">
    <property type="term" value="C:cytosol"/>
    <property type="evidence" value="ECO:0007669"/>
    <property type="project" value="TreeGrafter"/>
</dbReference>
<evidence type="ECO:0000313" key="11">
    <source>
        <dbReference type="EMBL" id="KAB7393632.1"/>
    </source>
</evidence>
<dbReference type="EMBL" id="WDRV01000002">
    <property type="protein sequence ID" value="KAB7323561.1"/>
    <property type="molecule type" value="Genomic_DNA"/>
</dbReference>
<feature type="binding site" evidence="3">
    <location>
        <begin position="107"/>
        <end position="110"/>
    </location>
    <ligand>
        <name>substrate</name>
    </ligand>
</feature>
<dbReference type="PANTHER" id="PTHR46517:SF1">
    <property type="entry name" value="FRUCTOSE-2,6-BISPHOSPHATASE TIGAR"/>
    <property type="match status" value="1"/>
</dbReference>
<evidence type="ECO:0000313" key="20">
    <source>
        <dbReference type="Proteomes" id="UP000430971"/>
    </source>
</evidence>
<dbReference type="GO" id="GO:0043456">
    <property type="term" value="P:regulation of pentose-phosphate shunt"/>
    <property type="evidence" value="ECO:0007669"/>
    <property type="project" value="TreeGrafter"/>
</dbReference>
<evidence type="ECO:0000313" key="4">
    <source>
        <dbReference type="EMBL" id="KAB7056758.1"/>
    </source>
</evidence>
<dbReference type="SUPFAM" id="SSF53254">
    <property type="entry name" value="Phosphoglycerate mutase-like"/>
    <property type="match status" value="1"/>
</dbReference>
<dbReference type="Proteomes" id="UP000466472">
    <property type="component" value="Unassembled WGS sequence"/>
</dbReference>
<evidence type="ECO:0000313" key="26">
    <source>
        <dbReference type="Proteomes" id="UP000467387"/>
    </source>
</evidence>
<dbReference type="EMBL" id="WXDR01000005">
    <property type="protein sequence ID" value="MZU08297.1"/>
    <property type="molecule type" value="Genomic_DNA"/>
</dbReference>
<dbReference type="Proteomes" id="UP000460333">
    <property type="component" value="Unassembled WGS sequence"/>
</dbReference>
<evidence type="ECO:0000313" key="24">
    <source>
        <dbReference type="Proteomes" id="UP000460881"/>
    </source>
</evidence>
<comment type="caution">
    <text evidence="16">The sequence shown here is derived from an EMBL/GenBank/DDBJ whole genome shotgun (WGS) entry which is preliminary data.</text>
</comment>
<accession>A0A269TAD6</accession>
<dbReference type="InterPro" id="IPR051695">
    <property type="entry name" value="Phosphoglycerate_Mutase"/>
</dbReference>
<feature type="binding site" evidence="3">
    <location>
        <position position="77"/>
    </location>
    <ligand>
        <name>substrate</name>
    </ligand>
</feature>
<evidence type="ECO:0000313" key="18">
    <source>
        <dbReference type="Proteomes" id="UP000261288"/>
    </source>
</evidence>
<organism evidence="16 19">
    <name type="scientific">Bifidobacterium longum</name>
    <dbReference type="NCBI Taxonomy" id="216816"/>
    <lineage>
        <taxon>Bacteria</taxon>
        <taxon>Bacillati</taxon>
        <taxon>Actinomycetota</taxon>
        <taxon>Actinomycetes</taxon>
        <taxon>Bifidobacteriales</taxon>
        <taxon>Bifidobacteriaceae</taxon>
        <taxon>Bifidobacterium</taxon>
    </lineage>
</organism>
<gene>
    <name evidence="16" type="ORF">DWV59_03705</name>
    <name evidence="15" type="ORF">DXC63_01445</name>
    <name evidence="14" type="ORF">DXC85_07425</name>
    <name evidence="11" type="ORF">GBB40_09600</name>
    <name evidence="10" type="ORF">GBB63_05265</name>
    <name evidence="8" type="ORF">GBB65_02090</name>
    <name evidence="9" type="ORF">GBB73_05200</name>
    <name evidence="7" type="ORF">GBC43_04360</name>
    <name evidence="6" type="ORF">GBC45_09600</name>
    <name evidence="5" type="ORF">GBI83_06990</name>
    <name evidence="4" type="ORF">GBI87_07295</name>
    <name evidence="12" type="ORF">GT999_03790</name>
    <name evidence="13" type="ORF">GUA24_04525</name>
</gene>
<dbReference type="CDD" id="cd07067">
    <property type="entry name" value="HP_PGM_like"/>
    <property type="match status" value="1"/>
</dbReference>
<dbReference type="EMBL" id="QSRZ01000001">
    <property type="protein sequence ID" value="RGL52746.1"/>
    <property type="molecule type" value="Genomic_DNA"/>
</dbReference>
<evidence type="ECO:0000313" key="16">
    <source>
        <dbReference type="EMBL" id="RGW65232.1"/>
    </source>
</evidence>
<evidence type="ECO:0000256" key="2">
    <source>
        <dbReference type="PIRSR" id="PIRSR613078-1"/>
    </source>
</evidence>
<dbReference type="Proteomes" id="UP000638311">
    <property type="component" value="Unassembled WGS sequence"/>
</dbReference>
<evidence type="ECO:0000313" key="17">
    <source>
        <dbReference type="Proteomes" id="UP000261186"/>
    </source>
</evidence>
<evidence type="ECO:0000313" key="19">
    <source>
        <dbReference type="Proteomes" id="UP000265775"/>
    </source>
</evidence>
<evidence type="ECO:0000313" key="22">
    <source>
        <dbReference type="Proteomes" id="UP000451234"/>
    </source>
</evidence>
<dbReference type="SMART" id="SM00855">
    <property type="entry name" value="PGAM"/>
    <property type="match status" value="1"/>
</dbReference>
<dbReference type="GO" id="GO:0004331">
    <property type="term" value="F:fructose-2,6-bisphosphate 2-phosphatase activity"/>
    <property type="evidence" value="ECO:0007669"/>
    <property type="project" value="TreeGrafter"/>
</dbReference>
<sequence length="242" mass="26939">MTSGNPHRNRRNGDIIRTMILHLHLVRHGQTYFNRYNRLQGWSNSPLTESGVADAVKAGERLKGLTFAAAYCSDTTRAQQTAEKILDINEAAGNPRPALVTDMHFREQFYGYYEGLDMAMAWYAAGAPHGVKTYNQIVEKFGLGASRDFLKEADPFHDAESDEEYWTRVEGAFRLIADNPNLKDGDDVLQISHGNTLLSLGHRFGGPDLDLNERPANGSVTVIDFDTDKPFGEAVTIVSYGK</sequence>
<evidence type="ECO:0000256" key="3">
    <source>
        <dbReference type="PIRSR" id="PIRSR613078-2"/>
    </source>
</evidence>
<dbReference type="Proteomes" id="UP000476628">
    <property type="component" value="Unassembled WGS sequence"/>
</dbReference>
<evidence type="ECO:0000256" key="1">
    <source>
        <dbReference type="ARBA" id="ARBA00022801"/>
    </source>
</evidence>
<dbReference type="GO" id="GO:0045820">
    <property type="term" value="P:negative regulation of glycolytic process"/>
    <property type="evidence" value="ECO:0007669"/>
    <property type="project" value="TreeGrafter"/>
</dbReference>
<evidence type="ECO:0000313" key="7">
    <source>
        <dbReference type="EMBL" id="KAB7236416.1"/>
    </source>
</evidence>
<evidence type="ECO:0000313" key="12">
    <source>
        <dbReference type="EMBL" id="MZR88439.1"/>
    </source>
</evidence>
<protein>
    <submittedName>
        <fullName evidence="16">Histidine phosphatase family protein</fullName>
    </submittedName>
</protein>
<dbReference type="Proteomes" id="UP000265775">
    <property type="component" value="Unassembled WGS sequence"/>
</dbReference>
<dbReference type="Proteomes" id="UP000261186">
    <property type="component" value="Unassembled WGS sequence"/>
</dbReference>
<dbReference type="EMBL" id="WDRM01000010">
    <property type="protein sequence ID" value="KAB7338259.1"/>
    <property type="molecule type" value="Genomic_DNA"/>
</dbReference>
<evidence type="ECO:0000313" key="21">
    <source>
        <dbReference type="Proteomes" id="UP000432196"/>
    </source>
</evidence>
<dbReference type="EMBL" id="QSRH01000005">
    <property type="protein sequence ID" value="RGL02906.1"/>
    <property type="molecule type" value="Genomic_DNA"/>
</dbReference>